<feature type="region of interest" description="Disordered" evidence="1">
    <location>
        <begin position="233"/>
        <end position="308"/>
    </location>
</feature>
<dbReference type="EMBL" id="JABXXO010000003">
    <property type="protein sequence ID" value="KAF7782141.1"/>
    <property type="molecule type" value="Genomic_DNA"/>
</dbReference>
<protein>
    <submittedName>
        <fullName evidence="2">Uncharacterized protein</fullName>
    </submittedName>
</protein>
<dbReference type="AlphaFoldDB" id="A0A8H7F7B9"/>
<feature type="region of interest" description="Disordered" evidence="1">
    <location>
        <begin position="326"/>
        <end position="547"/>
    </location>
</feature>
<name>A0A8H7F7B9_AGABI</name>
<feature type="compositionally biased region" description="Polar residues" evidence="1">
    <location>
        <begin position="538"/>
        <end position="547"/>
    </location>
</feature>
<organism evidence="2 3">
    <name type="scientific">Agaricus bisporus var. burnettii</name>
    <dbReference type="NCBI Taxonomy" id="192524"/>
    <lineage>
        <taxon>Eukaryota</taxon>
        <taxon>Fungi</taxon>
        <taxon>Dikarya</taxon>
        <taxon>Basidiomycota</taxon>
        <taxon>Agaricomycotina</taxon>
        <taxon>Agaricomycetes</taxon>
        <taxon>Agaricomycetidae</taxon>
        <taxon>Agaricales</taxon>
        <taxon>Agaricineae</taxon>
        <taxon>Agaricaceae</taxon>
        <taxon>Agaricus</taxon>
    </lineage>
</organism>
<feature type="compositionally biased region" description="Polar residues" evidence="1">
    <location>
        <begin position="266"/>
        <end position="289"/>
    </location>
</feature>
<dbReference type="Proteomes" id="UP000629468">
    <property type="component" value="Unassembled WGS sequence"/>
</dbReference>
<evidence type="ECO:0000256" key="1">
    <source>
        <dbReference type="SAM" id="MobiDB-lite"/>
    </source>
</evidence>
<feature type="compositionally biased region" description="Polar residues" evidence="1">
    <location>
        <begin position="233"/>
        <end position="243"/>
    </location>
</feature>
<evidence type="ECO:0000313" key="3">
    <source>
        <dbReference type="Proteomes" id="UP000629468"/>
    </source>
</evidence>
<evidence type="ECO:0000313" key="2">
    <source>
        <dbReference type="EMBL" id="KAF7782141.1"/>
    </source>
</evidence>
<sequence length="547" mass="59638">MSVLKLACCRRTDDIDKPPLLTLVLDAPSFLATELSDDRSLAPLYSTTTANMTTTIHRAAPGPTPTKTADIRWPTSPLPKPKGKKAPDGVLLQLPGAAWIPANTFLKPSTSMDRPRKFRLPHYSHNMKWQKRTSGYWCTTSTVKGPIATYDPPTDDLPGRLTVYETLQDEHDISPMLVHRGVSILLLDYLLISCILLVTDSHECVAADSGSLSATSCTDPVWQKIAQRQYPLRNSASLSTQGSVPADDDNESAQEQVLEITHNDPRFQQQASTSQLSLDSESATGNASDSGRDVPPARPFSDPLSNPSAPSLTFVHKSFYADGNIPFQIREPSSPAPATPSFREFPSSEESHSRPESFSSTAGPSSDASLWQRRSSVSSISRSISRPLPRAPEIPSGPVIRRSHSHARLNQHGVEKPWLSTDVPPVPMTTARPTTPRSQGRSLPPTPYDLATGRTFSNTTTATEGHPRGVQAQLVRKNFGSRYNEQRGRVDRSPPVSMGWTQQTVDERGGVALPEATTRPSFDYPPPPYTAIDLHGPTANSGRLSDS</sequence>
<accession>A0A8H7F7B9</accession>
<reference evidence="2 3" key="1">
    <citation type="journal article" name="Sci. Rep.">
        <title>Telomere-to-telomere assembled and centromere annotated genomes of the two main subspecies of the button mushroom Agaricus bisporus reveal especially polymorphic chromosome ends.</title>
        <authorList>
            <person name="Sonnenberg A.S.M."/>
            <person name="Sedaghat-Telgerd N."/>
            <person name="Lavrijssen B."/>
            <person name="Ohm R.A."/>
            <person name="Hendrickx P.M."/>
            <person name="Scholtmeijer K."/>
            <person name="Baars J.J.P."/>
            <person name="van Peer A."/>
        </authorList>
    </citation>
    <scope>NUCLEOTIDE SEQUENCE [LARGE SCALE GENOMIC DNA]</scope>
    <source>
        <strain evidence="2 3">H119_p4</strain>
    </source>
</reference>
<feature type="region of interest" description="Disordered" evidence="1">
    <location>
        <begin position="56"/>
        <end position="86"/>
    </location>
</feature>
<feature type="compositionally biased region" description="Polar residues" evidence="1">
    <location>
        <begin position="431"/>
        <end position="441"/>
    </location>
</feature>
<comment type="caution">
    <text evidence="2">The sequence shown here is derived from an EMBL/GenBank/DDBJ whole genome shotgun (WGS) entry which is preliminary data.</text>
</comment>
<proteinExistence type="predicted"/>
<gene>
    <name evidence="2" type="ORF">Agabi119p4_1517</name>
</gene>
<feature type="compositionally biased region" description="Low complexity" evidence="1">
    <location>
        <begin position="373"/>
        <end position="386"/>
    </location>
</feature>
<feature type="compositionally biased region" description="Polar residues" evidence="1">
    <location>
        <begin position="454"/>
        <end position="463"/>
    </location>
</feature>